<comment type="subcellular location">
    <subcellularLocation>
        <location evidence="1">Endoplasmic reticulum membrane</location>
        <topology evidence="1">Multi-pass membrane protein</topology>
    </subcellularLocation>
</comment>
<dbReference type="PANTHER" id="PTHR21181:SF7">
    <property type="entry name" value="ER MEMBRANE PROTEIN COMPLEX SUBUNIT 5"/>
    <property type="match status" value="1"/>
</dbReference>
<dbReference type="EMBL" id="JAKELL010000002">
    <property type="protein sequence ID" value="KAH9000345.1"/>
    <property type="molecule type" value="Genomic_DNA"/>
</dbReference>
<comment type="subunit">
    <text evidence="3">Component of the ER membrane protein complex (EMC).</text>
</comment>
<evidence type="ECO:0000256" key="6">
    <source>
        <dbReference type="ARBA" id="ARBA00022989"/>
    </source>
</evidence>
<evidence type="ECO:0000256" key="3">
    <source>
        <dbReference type="ARBA" id="ARBA00011276"/>
    </source>
</evidence>
<dbReference type="PANTHER" id="PTHR21181">
    <property type="match status" value="1"/>
</dbReference>
<protein>
    <submittedName>
        <fullName evidence="9">Magnesium transporter</fullName>
    </submittedName>
</protein>
<keyword evidence="7 8" id="KW-0472">Membrane</keyword>
<dbReference type="GO" id="GO:0005794">
    <property type="term" value="C:Golgi apparatus"/>
    <property type="evidence" value="ECO:0007669"/>
    <property type="project" value="TreeGrafter"/>
</dbReference>
<proteinExistence type="inferred from homology"/>
<evidence type="ECO:0000256" key="5">
    <source>
        <dbReference type="ARBA" id="ARBA00022824"/>
    </source>
</evidence>
<accession>A0AAD4QF83</accession>
<gene>
    <name evidence="9" type="ORF">EDB92DRAFT_1830689</name>
</gene>
<dbReference type="GO" id="GO:0022890">
    <property type="term" value="F:inorganic cation transmembrane transporter activity"/>
    <property type="evidence" value="ECO:0007669"/>
    <property type="project" value="TreeGrafter"/>
</dbReference>
<evidence type="ECO:0000313" key="10">
    <source>
        <dbReference type="Proteomes" id="UP001201163"/>
    </source>
</evidence>
<dbReference type="GO" id="GO:0005886">
    <property type="term" value="C:plasma membrane"/>
    <property type="evidence" value="ECO:0007669"/>
    <property type="project" value="TreeGrafter"/>
</dbReference>
<keyword evidence="6 8" id="KW-1133">Transmembrane helix</keyword>
<keyword evidence="5" id="KW-0256">Endoplasmic reticulum</keyword>
<reference evidence="9" key="1">
    <citation type="submission" date="2022-01" db="EMBL/GenBank/DDBJ databases">
        <title>Comparative genomics reveals a dynamic genome evolution in the ectomycorrhizal milk-cap (Lactarius) mushrooms.</title>
        <authorList>
            <consortium name="DOE Joint Genome Institute"/>
            <person name="Lebreton A."/>
            <person name="Tang N."/>
            <person name="Kuo A."/>
            <person name="LaButti K."/>
            <person name="Drula E."/>
            <person name="Barry K."/>
            <person name="Clum A."/>
            <person name="Lipzen A."/>
            <person name="Mousain D."/>
            <person name="Ng V."/>
            <person name="Wang R."/>
            <person name="Wang X."/>
            <person name="Dai Y."/>
            <person name="Henrissat B."/>
            <person name="Grigoriev I.V."/>
            <person name="Guerin-Laguette A."/>
            <person name="Yu F."/>
            <person name="Martin F.M."/>
        </authorList>
    </citation>
    <scope>NUCLEOTIDE SEQUENCE</scope>
    <source>
        <strain evidence="9">QP</strain>
    </source>
</reference>
<keyword evidence="4 8" id="KW-0812">Transmembrane</keyword>
<evidence type="ECO:0000256" key="8">
    <source>
        <dbReference type="SAM" id="Phobius"/>
    </source>
</evidence>
<comment type="similarity">
    <text evidence="2">Belongs to the membrane magnesium transporter (TC 1.A.67) family.</text>
</comment>
<evidence type="ECO:0000256" key="1">
    <source>
        <dbReference type="ARBA" id="ARBA00004477"/>
    </source>
</evidence>
<dbReference type="AlphaFoldDB" id="A0AAD4QF83"/>
<feature type="transmembrane region" description="Helical" evidence="8">
    <location>
        <begin position="44"/>
        <end position="64"/>
    </location>
</feature>
<dbReference type="InterPro" id="IPR018937">
    <property type="entry name" value="MMgT"/>
</dbReference>
<dbReference type="Pfam" id="PF10270">
    <property type="entry name" value="MMgT"/>
    <property type="match status" value="1"/>
</dbReference>
<sequence length="111" mass="11830">MLGQLILGVAMVALFHAAFSTYEHLSHLKALGRPETSLPSSIVLESLLALFLGIIGACVKAPALKEITWASEMKTRTIDDMDARMGFANFVTRGRVLGQDGKSGPLATAKS</sequence>
<evidence type="ECO:0000256" key="7">
    <source>
        <dbReference type="ARBA" id="ARBA00023136"/>
    </source>
</evidence>
<dbReference type="GO" id="GO:0005769">
    <property type="term" value="C:early endosome"/>
    <property type="evidence" value="ECO:0007669"/>
    <property type="project" value="TreeGrafter"/>
</dbReference>
<name>A0AAD4QF83_9AGAM</name>
<evidence type="ECO:0000256" key="4">
    <source>
        <dbReference type="ARBA" id="ARBA00022692"/>
    </source>
</evidence>
<evidence type="ECO:0000256" key="2">
    <source>
        <dbReference type="ARBA" id="ARBA00006109"/>
    </source>
</evidence>
<dbReference type="Proteomes" id="UP001201163">
    <property type="component" value="Unassembled WGS sequence"/>
</dbReference>
<dbReference type="GO" id="GO:0072546">
    <property type="term" value="C:EMC complex"/>
    <property type="evidence" value="ECO:0007669"/>
    <property type="project" value="TreeGrafter"/>
</dbReference>
<organism evidence="9 10">
    <name type="scientific">Lactarius akahatsu</name>
    <dbReference type="NCBI Taxonomy" id="416441"/>
    <lineage>
        <taxon>Eukaryota</taxon>
        <taxon>Fungi</taxon>
        <taxon>Dikarya</taxon>
        <taxon>Basidiomycota</taxon>
        <taxon>Agaricomycotina</taxon>
        <taxon>Agaricomycetes</taxon>
        <taxon>Russulales</taxon>
        <taxon>Russulaceae</taxon>
        <taxon>Lactarius</taxon>
    </lineage>
</organism>
<keyword evidence="10" id="KW-1185">Reference proteome</keyword>
<comment type="caution">
    <text evidence="9">The sequence shown here is derived from an EMBL/GenBank/DDBJ whole genome shotgun (WGS) entry which is preliminary data.</text>
</comment>
<evidence type="ECO:0000313" key="9">
    <source>
        <dbReference type="EMBL" id="KAH9000345.1"/>
    </source>
</evidence>